<reference evidence="3" key="2">
    <citation type="submission" date="2016-02" db="EMBL/GenBank/DDBJ databases">
        <title>Draft genome sequence of five rapidly growing Mycobacterium species.</title>
        <authorList>
            <person name="Katahira K."/>
            <person name="Gotou Y."/>
            <person name="Iida K."/>
            <person name="Ogura Y."/>
            <person name="Hayashi T."/>
        </authorList>
    </citation>
    <scope>NUCLEOTIDE SEQUENCE [LARGE SCALE GENOMIC DNA]</scope>
    <source>
        <strain evidence="3">JCM15298</strain>
    </source>
</reference>
<feature type="region of interest" description="Disordered" evidence="1">
    <location>
        <begin position="1"/>
        <end position="103"/>
    </location>
</feature>
<accession>A0A100WJK8</accession>
<protein>
    <submittedName>
        <fullName evidence="2">Uncharacterized protein</fullName>
    </submittedName>
</protein>
<name>A0A100WJK8_MYCCR</name>
<dbReference type="EMBL" id="BCSY01000129">
    <property type="protein sequence ID" value="GAS99023.1"/>
    <property type="molecule type" value="Genomic_DNA"/>
</dbReference>
<dbReference type="STRING" id="228230.RMCC_5988"/>
<dbReference type="RefSeq" id="WP_062659734.1">
    <property type="nucleotide sequence ID" value="NZ_BCSY01000129.1"/>
</dbReference>
<feature type="compositionally biased region" description="Basic and acidic residues" evidence="1">
    <location>
        <begin position="56"/>
        <end position="88"/>
    </location>
</feature>
<dbReference type="OrthoDB" id="4565554at2"/>
<evidence type="ECO:0000313" key="2">
    <source>
        <dbReference type="EMBL" id="GAS99023.1"/>
    </source>
</evidence>
<evidence type="ECO:0000313" key="3">
    <source>
        <dbReference type="Proteomes" id="UP000069443"/>
    </source>
</evidence>
<dbReference type="AlphaFoldDB" id="A0A100WJK8"/>
<dbReference type="Proteomes" id="UP000069443">
    <property type="component" value="Unassembled WGS sequence"/>
</dbReference>
<sequence length="103" mass="11094">MAAQEQEYGTLPPDEATDSDEVRNADGDEVVDPPEDWQGSDKFGMSSQEAAEGESLDDKLAAEVADTRPEQPARDPDADEKPGVKLPEEGTPEDGSSFFPVVR</sequence>
<evidence type="ECO:0000256" key="1">
    <source>
        <dbReference type="SAM" id="MobiDB-lite"/>
    </source>
</evidence>
<organism evidence="2 3">
    <name type="scientific">Mycolicibacterium canariasense</name>
    <name type="common">Mycobacterium canariasense</name>
    <dbReference type="NCBI Taxonomy" id="228230"/>
    <lineage>
        <taxon>Bacteria</taxon>
        <taxon>Bacillati</taxon>
        <taxon>Actinomycetota</taxon>
        <taxon>Actinomycetes</taxon>
        <taxon>Mycobacteriales</taxon>
        <taxon>Mycobacteriaceae</taxon>
        <taxon>Mycolicibacterium</taxon>
    </lineage>
</organism>
<gene>
    <name evidence="2" type="ORF">RMCC_5988</name>
</gene>
<keyword evidence="3" id="KW-1185">Reference proteome</keyword>
<reference evidence="3" key="1">
    <citation type="journal article" date="2016" name="Genome Announc.">
        <title>Draft Genome Sequences of Five Rapidly Growing Mycobacterium Species, M. thermoresistibile, M. fortuitum subsp. acetamidolyticum, M. canariasense, M. brisbanense, and M. novocastrense.</title>
        <authorList>
            <person name="Katahira K."/>
            <person name="Ogura Y."/>
            <person name="Gotoh Y."/>
            <person name="Hayashi T."/>
        </authorList>
    </citation>
    <scope>NUCLEOTIDE SEQUENCE [LARGE SCALE GENOMIC DNA]</scope>
    <source>
        <strain evidence="3">JCM15298</strain>
    </source>
</reference>
<comment type="caution">
    <text evidence="2">The sequence shown here is derived from an EMBL/GenBank/DDBJ whole genome shotgun (WGS) entry which is preliminary data.</text>
</comment>
<proteinExistence type="predicted"/>